<dbReference type="STRING" id="136037.A0A067QZJ6"/>
<dbReference type="SUPFAM" id="SSF55307">
    <property type="entry name" value="Tubulin C-terminal domain-like"/>
    <property type="match status" value="1"/>
</dbReference>
<protein>
    <submittedName>
        <fullName evidence="5">Tubulin alpha-4A chain</fullName>
    </submittedName>
</protein>
<evidence type="ECO:0000313" key="6">
    <source>
        <dbReference type="Proteomes" id="UP000027135"/>
    </source>
</evidence>
<feature type="compositionally biased region" description="Low complexity" evidence="4">
    <location>
        <begin position="141"/>
        <end position="155"/>
    </location>
</feature>
<dbReference type="Gene3D" id="3.30.1330.20">
    <property type="entry name" value="Tubulin/FtsZ, C-terminal domain"/>
    <property type="match status" value="1"/>
</dbReference>
<keyword evidence="6" id="KW-1185">Reference proteome</keyword>
<dbReference type="GO" id="GO:0005874">
    <property type="term" value="C:microtubule"/>
    <property type="evidence" value="ECO:0007669"/>
    <property type="project" value="InterPro"/>
</dbReference>
<dbReference type="GO" id="GO:0007017">
    <property type="term" value="P:microtubule-based process"/>
    <property type="evidence" value="ECO:0007669"/>
    <property type="project" value="InterPro"/>
</dbReference>
<feature type="region of interest" description="Disordered" evidence="4">
    <location>
        <begin position="127"/>
        <end position="161"/>
    </location>
</feature>
<name>A0A067QZJ6_ZOONE</name>
<reference evidence="5 6" key="1">
    <citation type="journal article" date="2014" name="Nat. Commun.">
        <title>Molecular traces of alternative social organization in a termite genome.</title>
        <authorList>
            <person name="Terrapon N."/>
            <person name="Li C."/>
            <person name="Robertson H.M."/>
            <person name="Ji L."/>
            <person name="Meng X."/>
            <person name="Booth W."/>
            <person name="Chen Z."/>
            <person name="Childers C.P."/>
            <person name="Glastad K.M."/>
            <person name="Gokhale K."/>
            <person name="Gowin J."/>
            <person name="Gronenberg W."/>
            <person name="Hermansen R.A."/>
            <person name="Hu H."/>
            <person name="Hunt B.G."/>
            <person name="Huylmans A.K."/>
            <person name="Khalil S.M."/>
            <person name="Mitchell R.D."/>
            <person name="Munoz-Torres M.C."/>
            <person name="Mustard J.A."/>
            <person name="Pan H."/>
            <person name="Reese J.T."/>
            <person name="Scharf M.E."/>
            <person name="Sun F."/>
            <person name="Vogel H."/>
            <person name="Xiao J."/>
            <person name="Yang W."/>
            <person name="Yang Z."/>
            <person name="Yang Z."/>
            <person name="Zhou J."/>
            <person name="Zhu J."/>
            <person name="Brent C.S."/>
            <person name="Elsik C.G."/>
            <person name="Goodisman M.A."/>
            <person name="Liberles D.A."/>
            <person name="Roe R.M."/>
            <person name="Vargo E.L."/>
            <person name="Vilcinskas A."/>
            <person name="Wang J."/>
            <person name="Bornberg-Bauer E."/>
            <person name="Korb J."/>
            <person name="Zhang G."/>
            <person name="Liebig J."/>
        </authorList>
    </citation>
    <scope>NUCLEOTIDE SEQUENCE [LARGE SCALE GENOMIC DNA]</scope>
    <source>
        <tissue evidence="5">Whole organism</tissue>
    </source>
</reference>
<evidence type="ECO:0000256" key="1">
    <source>
        <dbReference type="ARBA" id="ARBA00022741"/>
    </source>
</evidence>
<dbReference type="PRINTS" id="PR01162">
    <property type="entry name" value="ALPHATUBULIN"/>
</dbReference>
<dbReference type="EMBL" id="KK853070">
    <property type="protein sequence ID" value="KDR11802.1"/>
    <property type="molecule type" value="Genomic_DNA"/>
</dbReference>
<dbReference type="GO" id="GO:0005200">
    <property type="term" value="F:structural constituent of cytoskeleton"/>
    <property type="evidence" value="ECO:0007669"/>
    <property type="project" value="InterPro"/>
</dbReference>
<sequence>MKTKLELKFVSKYENAFLVGVNSKPPTVVPGGDLVKAERAVCTLTNTTAIAPGGHESHHDQGAAHRATFNRYNLAARDRDKRPRQATELRDRDWSLPVCSLYNRMKYNYERETKTGDRDKAQETALGPVVSRDGLRQHQNPVQDDPPLSSSPPQDHASPQKWVLASSSVFKAQQAQILQDLKNENAVLQQQRDRIQRAVGSRMEVNLKLEQDGMEGVDEHEWMAARWGKGKFTRLYIGKAVSGDINLMGLVGGVEEWAAVQWERSMWLRKGGVDILEPTWFW</sequence>
<evidence type="ECO:0000256" key="3">
    <source>
        <dbReference type="SAM" id="Coils"/>
    </source>
</evidence>
<dbReference type="AlphaFoldDB" id="A0A067QZJ6"/>
<dbReference type="Proteomes" id="UP000027135">
    <property type="component" value="Unassembled WGS sequence"/>
</dbReference>
<dbReference type="GO" id="GO:0005525">
    <property type="term" value="F:GTP binding"/>
    <property type="evidence" value="ECO:0007669"/>
    <property type="project" value="UniProtKB-KW"/>
</dbReference>
<dbReference type="eggNOG" id="KOG1376">
    <property type="taxonomic scope" value="Eukaryota"/>
</dbReference>
<evidence type="ECO:0000256" key="4">
    <source>
        <dbReference type="SAM" id="MobiDB-lite"/>
    </source>
</evidence>
<keyword evidence="2" id="KW-0342">GTP-binding</keyword>
<accession>A0A067QZJ6</accession>
<dbReference type="InterPro" id="IPR002452">
    <property type="entry name" value="Alpha_tubulin"/>
</dbReference>
<dbReference type="InParanoid" id="A0A067QZJ6"/>
<keyword evidence="1" id="KW-0547">Nucleotide-binding</keyword>
<evidence type="ECO:0000256" key="2">
    <source>
        <dbReference type="ARBA" id="ARBA00023134"/>
    </source>
</evidence>
<feature type="coiled-coil region" evidence="3">
    <location>
        <begin position="171"/>
        <end position="198"/>
    </location>
</feature>
<dbReference type="InterPro" id="IPR008280">
    <property type="entry name" value="Tub_FtsZ_C"/>
</dbReference>
<gene>
    <name evidence="5" type="ORF">L798_14408</name>
</gene>
<organism evidence="5 6">
    <name type="scientific">Zootermopsis nevadensis</name>
    <name type="common">Dampwood termite</name>
    <dbReference type="NCBI Taxonomy" id="136037"/>
    <lineage>
        <taxon>Eukaryota</taxon>
        <taxon>Metazoa</taxon>
        <taxon>Ecdysozoa</taxon>
        <taxon>Arthropoda</taxon>
        <taxon>Hexapoda</taxon>
        <taxon>Insecta</taxon>
        <taxon>Pterygota</taxon>
        <taxon>Neoptera</taxon>
        <taxon>Polyneoptera</taxon>
        <taxon>Dictyoptera</taxon>
        <taxon>Blattodea</taxon>
        <taxon>Blattoidea</taxon>
        <taxon>Termitoidae</taxon>
        <taxon>Termopsidae</taxon>
        <taxon>Zootermopsis</taxon>
    </lineage>
</organism>
<keyword evidence="3" id="KW-0175">Coiled coil</keyword>
<dbReference type="InterPro" id="IPR037103">
    <property type="entry name" value="Tubulin/FtsZ-like_C"/>
</dbReference>
<evidence type="ECO:0000313" key="5">
    <source>
        <dbReference type="EMBL" id="KDR11802.1"/>
    </source>
</evidence>
<proteinExistence type="predicted"/>